<reference evidence="2" key="2">
    <citation type="journal article" date="2023" name="Plant Pathol.">
        <title>Dismantling and reorganizing Pseudomonas marginalis sensu#lato.</title>
        <authorList>
            <person name="Sawada H."/>
            <person name="Fujikawa T."/>
            <person name="Satou M."/>
        </authorList>
    </citation>
    <scope>NUCLEOTIDE SEQUENCE</scope>
    <source>
        <strain evidence="2">MAFF 301350</strain>
    </source>
</reference>
<reference evidence="2" key="1">
    <citation type="journal article" date="2022" name="Int. J. Syst. Evol. Microbiol.">
        <title>Pseudomonas aegrilactucae sp. nov. and Pseudomonas morbosilactucae sp. nov., pathogens causing bacterial rot of lettuce in Japan.</title>
        <authorList>
            <person name="Sawada H."/>
            <person name="Fujikawa T."/>
            <person name="Satou M."/>
        </authorList>
    </citation>
    <scope>NUCLEOTIDE SEQUENCE</scope>
    <source>
        <strain evidence="2">MAFF 301350</strain>
    </source>
</reference>
<name>A0A9Q2XIT2_9PSED</name>
<dbReference type="InterPro" id="IPR024467">
    <property type="entry name" value="Xre/MbcA/ParS-like_toxin-bd"/>
</dbReference>
<gene>
    <name evidence="2" type="ORF">KUO17_08695</name>
</gene>
<proteinExistence type="predicted"/>
<dbReference type="Pfam" id="PF09722">
    <property type="entry name" value="Xre_MbcA_ParS_C"/>
    <property type="match status" value="1"/>
</dbReference>
<feature type="domain" description="Antitoxin Xre/MbcA/ParS-like toxin-binding" evidence="1">
    <location>
        <begin position="11"/>
        <end position="60"/>
    </location>
</feature>
<evidence type="ECO:0000259" key="1">
    <source>
        <dbReference type="Pfam" id="PF09722"/>
    </source>
</evidence>
<dbReference type="Proteomes" id="UP001106592">
    <property type="component" value="Unassembled WGS sequence"/>
</dbReference>
<organism evidence="2 3">
    <name type="scientific">Pseudomonas aegrilactucae</name>
    <dbReference type="NCBI Taxonomy" id="2854028"/>
    <lineage>
        <taxon>Bacteria</taxon>
        <taxon>Pseudomonadati</taxon>
        <taxon>Pseudomonadota</taxon>
        <taxon>Gammaproteobacteria</taxon>
        <taxon>Pseudomonadales</taxon>
        <taxon>Pseudomonadaceae</taxon>
        <taxon>Pseudomonas</taxon>
    </lineage>
</organism>
<dbReference type="AlphaFoldDB" id="A0A9Q2XIT2"/>
<comment type="caution">
    <text evidence="2">The sequence shown here is derived from an EMBL/GenBank/DDBJ whole genome shotgun (WGS) entry which is preliminary data.</text>
</comment>
<sequence>MDYRSAMLIEAERVFGDKEKSAAWMSMPRAAFGNRSALELSSDREGYKEVLEELMRIEHGFAS</sequence>
<keyword evidence="3" id="KW-1185">Reference proteome</keyword>
<accession>A0A9Q2XIT2</accession>
<protein>
    <submittedName>
        <fullName evidence="2">MbcA/ParS/Xre antitoxin family protein</fullName>
    </submittedName>
</protein>
<evidence type="ECO:0000313" key="3">
    <source>
        <dbReference type="Proteomes" id="UP001106592"/>
    </source>
</evidence>
<dbReference type="EMBL" id="JAHTBI010000027">
    <property type="protein sequence ID" value="MBV6287110.1"/>
    <property type="molecule type" value="Genomic_DNA"/>
</dbReference>
<dbReference type="RefSeq" id="WP_186517015.1">
    <property type="nucleotide sequence ID" value="NZ_JAHTBI010000027.1"/>
</dbReference>
<evidence type="ECO:0000313" key="2">
    <source>
        <dbReference type="EMBL" id="MBV6287110.1"/>
    </source>
</evidence>